<evidence type="ECO:0000313" key="1">
    <source>
        <dbReference type="EMBL" id="MEB3100755.1"/>
    </source>
</evidence>
<dbReference type="Proteomes" id="UP001310386">
    <property type="component" value="Unassembled WGS sequence"/>
</dbReference>
<protein>
    <submittedName>
        <fullName evidence="1">Uncharacterized protein</fullName>
    </submittedName>
</protein>
<dbReference type="EMBL" id="JAYJLD010000004">
    <property type="protein sequence ID" value="MEB3100755.1"/>
    <property type="molecule type" value="Genomic_DNA"/>
</dbReference>
<organism evidence="1 2">
    <name type="scientific">Ferviditalea candida</name>
    <dbReference type="NCBI Taxonomy" id="3108399"/>
    <lineage>
        <taxon>Bacteria</taxon>
        <taxon>Bacillati</taxon>
        <taxon>Bacillota</taxon>
        <taxon>Bacilli</taxon>
        <taxon>Bacillales</taxon>
        <taxon>Paenibacillaceae</taxon>
        <taxon>Ferviditalea</taxon>
    </lineage>
</organism>
<gene>
    <name evidence="1" type="ORF">VF724_03675</name>
</gene>
<comment type="caution">
    <text evidence="1">The sequence shown here is derived from an EMBL/GenBank/DDBJ whole genome shotgun (WGS) entry which is preliminary data.</text>
</comment>
<evidence type="ECO:0000313" key="2">
    <source>
        <dbReference type="Proteomes" id="UP001310386"/>
    </source>
</evidence>
<proteinExistence type="predicted"/>
<keyword evidence="2" id="KW-1185">Reference proteome</keyword>
<dbReference type="RefSeq" id="WP_371753049.1">
    <property type="nucleotide sequence ID" value="NZ_JAYJLD010000004.1"/>
</dbReference>
<reference evidence="1" key="1">
    <citation type="submission" date="2023-12" db="EMBL/GenBank/DDBJ databases">
        <title>Fervidustalea candida gen. nov., sp. nov., a novel member of the family Paenibacillaceae isolated from a geothermal area.</title>
        <authorList>
            <person name="Li W.-J."/>
            <person name="Jiao J.-Y."/>
            <person name="Chen Y."/>
        </authorList>
    </citation>
    <scope>NUCLEOTIDE SEQUENCE</scope>
    <source>
        <strain evidence="1">SYSU GA230002</strain>
    </source>
</reference>
<sequence length="22" mass="2575">MLNTFGAMIGYFIYKAAANYEW</sequence>
<name>A0ABU5ZI54_9BACL</name>
<accession>A0ABU5ZI54</accession>